<keyword evidence="3" id="KW-0064">Aspartyl protease</keyword>
<dbReference type="GO" id="GO:0003677">
    <property type="term" value="F:DNA binding"/>
    <property type="evidence" value="ECO:0007669"/>
    <property type="project" value="UniProtKB-KW"/>
</dbReference>
<name>A0A1C7MJB0_GRIFR</name>
<dbReference type="SUPFAM" id="SSF54160">
    <property type="entry name" value="Chromo domain-like"/>
    <property type="match status" value="1"/>
</dbReference>
<evidence type="ECO:0000256" key="11">
    <source>
        <dbReference type="ARBA" id="ARBA00023172"/>
    </source>
</evidence>
<keyword evidence="7" id="KW-0229">DNA integration</keyword>
<dbReference type="EMBL" id="LUGG01000003">
    <property type="protein sequence ID" value="OBZ76509.1"/>
    <property type="molecule type" value="Genomic_DNA"/>
</dbReference>
<dbReference type="InterPro" id="IPR041588">
    <property type="entry name" value="Integrase_H2C2"/>
</dbReference>
<dbReference type="STRING" id="5627.A0A1C7MJB0"/>
<dbReference type="SUPFAM" id="SSF53098">
    <property type="entry name" value="Ribonuclease H-like"/>
    <property type="match status" value="1"/>
</dbReference>
<dbReference type="OMA" id="ISGMHIN"/>
<evidence type="ECO:0000256" key="10">
    <source>
        <dbReference type="ARBA" id="ARBA00023125"/>
    </source>
</evidence>
<dbReference type="InterPro" id="IPR050951">
    <property type="entry name" value="Retrovirus_Pol_polyprotein"/>
</dbReference>
<dbReference type="Gene3D" id="3.30.420.10">
    <property type="entry name" value="Ribonuclease H-like superfamily/Ribonuclease H"/>
    <property type="match status" value="1"/>
</dbReference>
<evidence type="ECO:0000256" key="3">
    <source>
        <dbReference type="ARBA" id="ARBA00022750"/>
    </source>
</evidence>
<evidence type="ECO:0000259" key="13">
    <source>
        <dbReference type="PROSITE" id="PS50994"/>
    </source>
</evidence>
<keyword evidence="1" id="KW-0645">Protease</keyword>
<dbReference type="PANTHER" id="PTHR37984:SF5">
    <property type="entry name" value="PROTEIN NYNRIN-LIKE"/>
    <property type="match status" value="1"/>
</dbReference>
<dbReference type="InterPro" id="IPR012337">
    <property type="entry name" value="RNaseH-like_sf"/>
</dbReference>
<dbReference type="GO" id="GO:0006508">
    <property type="term" value="P:proteolysis"/>
    <property type="evidence" value="ECO:0007669"/>
    <property type="project" value="UniProtKB-KW"/>
</dbReference>
<evidence type="ECO:0000313" key="15">
    <source>
        <dbReference type="Proteomes" id="UP000092993"/>
    </source>
</evidence>
<dbReference type="GO" id="GO:0046872">
    <property type="term" value="F:metal ion binding"/>
    <property type="evidence" value="ECO:0007669"/>
    <property type="project" value="UniProtKB-KW"/>
</dbReference>
<dbReference type="InterPro" id="IPR043128">
    <property type="entry name" value="Rev_trsase/Diguanyl_cyclase"/>
</dbReference>
<keyword evidence="5" id="KW-0460">Magnesium</keyword>
<evidence type="ECO:0000256" key="8">
    <source>
        <dbReference type="ARBA" id="ARBA00022918"/>
    </source>
</evidence>
<feature type="domain" description="Integrase catalytic" evidence="13">
    <location>
        <begin position="396"/>
        <end position="558"/>
    </location>
</feature>
<reference evidence="14 15" key="1">
    <citation type="submission" date="2016-03" db="EMBL/GenBank/DDBJ databases">
        <title>Whole genome sequencing of Grifola frondosa 9006-11.</title>
        <authorList>
            <person name="Min B."/>
            <person name="Park H."/>
            <person name="Kim J.-G."/>
            <person name="Cho H."/>
            <person name="Oh Y.-L."/>
            <person name="Kong W.-S."/>
            <person name="Choi I.-G."/>
        </authorList>
    </citation>
    <scope>NUCLEOTIDE SEQUENCE [LARGE SCALE GENOMIC DNA]</scope>
    <source>
        <strain evidence="14 15">9006-11</strain>
    </source>
</reference>
<evidence type="ECO:0000256" key="2">
    <source>
        <dbReference type="ARBA" id="ARBA00022723"/>
    </source>
</evidence>
<dbReference type="InterPro" id="IPR016197">
    <property type="entry name" value="Chromo-like_dom_sf"/>
</dbReference>
<keyword evidence="2" id="KW-0479">Metal-binding</keyword>
<dbReference type="GO" id="GO:0015074">
    <property type="term" value="P:DNA integration"/>
    <property type="evidence" value="ECO:0007669"/>
    <property type="project" value="UniProtKB-KW"/>
</dbReference>
<dbReference type="Pfam" id="PF24626">
    <property type="entry name" value="SH3_Tf2-1"/>
    <property type="match status" value="1"/>
</dbReference>
<dbReference type="PANTHER" id="PTHR37984">
    <property type="entry name" value="PROTEIN CBG26694"/>
    <property type="match status" value="1"/>
</dbReference>
<dbReference type="Pfam" id="PF17921">
    <property type="entry name" value="Integrase_H2C2"/>
    <property type="match status" value="1"/>
</dbReference>
<evidence type="ECO:0000256" key="5">
    <source>
        <dbReference type="ARBA" id="ARBA00022842"/>
    </source>
</evidence>
<dbReference type="GO" id="GO:0003964">
    <property type="term" value="F:RNA-directed DNA polymerase activity"/>
    <property type="evidence" value="ECO:0007669"/>
    <property type="project" value="UniProtKB-KW"/>
</dbReference>
<dbReference type="GO" id="GO:0004190">
    <property type="term" value="F:aspartic-type endopeptidase activity"/>
    <property type="evidence" value="ECO:0007669"/>
    <property type="project" value="UniProtKB-KW"/>
</dbReference>
<gene>
    <name evidence="14" type="primary">TY3B-G</name>
    <name evidence="14" type="ORF">A0H81_03760</name>
</gene>
<comment type="caution">
    <text evidence="14">The sequence shown here is derived from an EMBL/GenBank/DDBJ whole genome shotgun (WGS) entry which is preliminary data.</text>
</comment>
<dbReference type="AlphaFoldDB" id="A0A1C7MJB0"/>
<proteinExistence type="predicted"/>
<dbReference type="Proteomes" id="UP000092993">
    <property type="component" value="Unassembled WGS sequence"/>
</dbReference>
<dbReference type="InterPro" id="IPR056924">
    <property type="entry name" value="SH3_Tf2-1"/>
</dbReference>
<dbReference type="InterPro" id="IPR043502">
    <property type="entry name" value="DNA/RNA_pol_sf"/>
</dbReference>
<dbReference type="CDD" id="cd00024">
    <property type="entry name" value="CD_CSD"/>
    <property type="match status" value="1"/>
</dbReference>
<dbReference type="GO" id="GO:0003887">
    <property type="term" value="F:DNA-directed DNA polymerase activity"/>
    <property type="evidence" value="ECO:0007669"/>
    <property type="project" value="UniProtKB-KW"/>
</dbReference>
<keyword evidence="15" id="KW-1185">Reference proteome</keyword>
<evidence type="ECO:0000256" key="12">
    <source>
        <dbReference type="SAM" id="MobiDB-lite"/>
    </source>
</evidence>
<keyword evidence="8" id="KW-0695">RNA-directed DNA polymerase</keyword>
<evidence type="ECO:0000256" key="9">
    <source>
        <dbReference type="ARBA" id="ARBA00022932"/>
    </source>
</evidence>
<feature type="region of interest" description="Disordered" evidence="12">
    <location>
        <begin position="12"/>
        <end position="54"/>
    </location>
</feature>
<keyword evidence="9" id="KW-0548">Nucleotidyltransferase</keyword>
<evidence type="ECO:0000256" key="4">
    <source>
        <dbReference type="ARBA" id="ARBA00022801"/>
    </source>
</evidence>
<protein>
    <submittedName>
        <fullName evidence="14">Transposon Ty3-G Gag-Pol polyprotein</fullName>
    </submittedName>
</protein>
<feature type="compositionally biased region" description="Basic and acidic residues" evidence="12">
    <location>
        <begin position="12"/>
        <end position="26"/>
    </location>
</feature>
<sequence>MMKAFVDLLKDEEIRQTLGKDPEELNARPMDPPTEEETEKLSTLGPNGSRKELPPFREINHQIPLIDPDKQYRYHLPRCPDAKKPELLEKIARYTKLVAKKNGKLRTVVDTQDVMPFPDQDQIRMDVARAKYRSKIDLSDAYEQIRIIAEDYDITYMEGTKNKVADCLSRYYENDNADDYMPIQDIANADVRLDPEWDDLPQNCVLELRAGHIISSQPLPQLQEARDLEAAEMAAAVHEERAVNTAGNNNPTLGESLANGPPLRPWMEKSMDFDKVVKGGYSKDPLFQKVLESPTQFTTFVVRDGMIYTKSRQDDEVLCIPHIKYECRQLPEFIIDQGHMAIGHFGAQKTSKYIRHWFWWPKIGRDVERFCATCGTCQMAKPCNHPMSGLLHTLPIPRFPWNSVAMDFVGPFPKSQGYDYLWVVVCRLTSMVHLVPMNTTSTASDIAERYLREIVRLHGLPESIVSDHDSKFTSKFWRELHRLMGTKLLMSTSFHLQTDGLSEWTISNTMMEFALNSSASATTGFAPFELNYGYLSRMISGMHINTNFAGMREFAQRALANLAMVHDMIIEAHVNQAYQANKHRQAEPEFQVSALVYLSTQNLALPKGRVRKLMPKYISPYKILSANAEKSTYTLELLKELQEQCIHPTFHVSLLRQHEPNDEMLFPHREAQSYYDFGVAKETEWLVDEIVGHHWDGRKVEFHIRWTLDWRALPKKKA</sequence>
<dbReference type="GO" id="GO:0003723">
    <property type="term" value="F:RNA binding"/>
    <property type="evidence" value="ECO:0007669"/>
    <property type="project" value="UniProtKB-KW"/>
</dbReference>
<keyword evidence="11" id="KW-0233">DNA recombination</keyword>
<dbReference type="OrthoDB" id="3158924at2759"/>
<accession>A0A1C7MJB0</accession>
<dbReference type="InterPro" id="IPR001584">
    <property type="entry name" value="Integrase_cat-core"/>
</dbReference>
<dbReference type="Gene3D" id="3.30.70.270">
    <property type="match status" value="1"/>
</dbReference>
<dbReference type="GO" id="GO:0005634">
    <property type="term" value="C:nucleus"/>
    <property type="evidence" value="ECO:0007669"/>
    <property type="project" value="UniProtKB-ARBA"/>
</dbReference>
<dbReference type="InterPro" id="IPR036397">
    <property type="entry name" value="RNaseH_sf"/>
</dbReference>
<evidence type="ECO:0000313" key="14">
    <source>
        <dbReference type="EMBL" id="OBZ76509.1"/>
    </source>
</evidence>
<keyword evidence="9" id="KW-0808">Transferase</keyword>
<evidence type="ECO:0000256" key="1">
    <source>
        <dbReference type="ARBA" id="ARBA00022670"/>
    </source>
</evidence>
<dbReference type="Gene3D" id="3.10.10.10">
    <property type="entry name" value="HIV Type 1 Reverse Transcriptase, subunit A, domain 1"/>
    <property type="match status" value="1"/>
</dbReference>
<keyword evidence="9" id="KW-0239">DNA-directed DNA polymerase</keyword>
<dbReference type="SUPFAM" id="SSF56672">
    <property type="entry name" value="DNA/RNA polymerases"/>
    <property type="match status" value="1"/>
</dbReference>
<organism evidence="14 15">
    <name type="scientific">Grifola frondosa</name>
    <name type="common">Maitake</name>
    <name type="synonym">Polyporus frondosus</name>
    <dbReference type="NCBI Taxonomy" id="5627"/>
    <lineage>
        <taxon>Eukaryota</taxon>
        <taxon>Fungi</taxon>
        <taxon>Dikarya</taxon>
        <taxon>Basidiomycota</taxon>
        <taxon>Agaricomycotina</taxon>
        <taxon>Agaricomycetes</taxon>
        <taxon>Polyporales</taxon>
        <taxon>Grifolaceae</taxon>
        <taxon>Grifola</taxon>
    </lineage>
</organism>
<keyword evidence="10" id="KW-0238">DNA-binding</keyword>
<evidence type="ECO:0000256" key="6">
    <source>
        <dbReference type="ARBA" id="ARBA00022884"/>
    </source>
</evidence>
<evidence type="ECO:0000256" key="7">
    <source>
        <dbReference type="ARBA" id="ARBA00022908"/>
    </source>
</evidence>
<dbReference type="Gene3D" id="1.10.340.70">
    <property type="match status" value="1"/>
</dbReference>
<dbReference type="PROSITE" id="PS50994">
    <property type="entry name" value="INTEGRASE"/>
    <property type="match status" value="1"/>
</dbReference>
<dbReference type="GO" id="GO:0006310">
    <property type="term" value="P:DNA recombination"/>
    <property type="evidence" value="ECO:0007669"/>
    <property type="project" value="UniProtKB-KW"/>
</dbReference>
<keyword evidence="4" id="KW-0378">Hydrolase</keyword>
<keyword evidence="6" id="KW-0694">RNA-binding</keyword>